<dbReference type="InterPro" id="IPR036909">
    <property type="entry name" value="Cyt_c-like_dom_sf"/>
</dbReference>
<feature type="domain" description="Cytochrome c" evidence="4">
    <location>
        <begin position="2"/>
        <end position="72"/>
    </location>
</feature>
<dbReference type="Proteomes" id="UP000002171">
    <property type="component" value="Unassembled WGS sequence"/>
</dbReference>
<evidence type="ECO:0000313" key="5">
    <source>
        <dbReference type="EMBL" id="EAR62995.1"/>
    </source>
</evidence>
<dbReference type="InterPro" id="IPR009056">
    <property type="entry name" value="Cyt_c-like_dom"/>
</dbReference>
<proteinExistence type="predicted"/>
<organism evidence="5 6">
    <name type="scientific">Neptuniibacter caesariensis</name>
    <dbReference type="NCBI Taxonomy" id="207954"/>
    <lineage>
        <taxon>Bacteria</taxon>
        <taxon>Pseudomonadati</taxon>
        <taxon>Pseudomonadota</taxon>
        <taxon>Gammaproteobacteria</taxon>
        <taxon>Oceanospirillales</taxon>
        <taxon>Oceanospirillaceae</taxon>
        <taxon>Neptuniibacter</taxon>
    </lineage>
</organism>
<keyword evidence="2" id="KW-0479">Metal-binding</keyword>
<protein>
    <recommendedName>
        <fullName evidence="4">Cytochrome c domain-containing protein</fullName>
    </recommendedName>
</protein>
<dbReference type="EMBL" id="AAOW01000001">
    <property type="protein sequence ID" value="EAR62995.1"/>
    <property type="molecule type" value="Genomic_DNA"/>
</dbReference>
<dbReference type="GO" id="GO:0009055">
    <property type="term" value="F:electron transfer activity"/>
    <property type="evidence" value="ECO:0007669"/>
    <property type="project" value="InterPro"/>
</dbReference>
<dbReference type="Gene3D" id="1.10.760.10">
    <property type="entry name" value="Cytochrome c-like domain"/>
    <property type="match status" value="1"/>
</dbReference>
<reference evidence="5 6" key="1">
    <citation type="submission" date="2006-02" db="EMBL/GenBank/DDBJ databases">
        <authorList>
            <person name="Pinhassi J."/>
            <person name="Pedros-Alio C."/>
            <person name="Ferriera S."/>
            <person name="Johnson J."/>
            <person name="Kravitz S."/>
            <person name="Halpern A."/>
            <person name="Remington K."/>
            <person name="Beeson K."/>
            <person name="Tran B."/>
            <person name="Rogers Y.-H."/>
            <person name="Friedman R."/>
            <person name="Venter J.C."/>
        </authorList>
    </citation>
    <scope>NUCLEOTIDE SEQUENCE [LARGE SCALE GENOMIC DNA]</scope>
    <source>
        <strain evidence="5 6">MED92</strain>
    </source>
</reference>
<dbReference type="SUPFAM" id="SSF46626">
    <property type="entry name" value="Cytochrome c"/>
    <property type="match status" value="1"/>
</dbReference>
<evidence type="ECO:0000256" key="1">
    <source>
        <dbReference type="ARBA" id="ARBA00022617"/>
    </source>
</evidence>
<keyword evidence="1" id="KW-0349">Heme</keyword>
<evidence type="ECO:0000256" key="2">
    <source>
        <dbReference type="ARBA" id="ARBA00022723"/>
    </source>
</evidence>
<dbReference type="GO" id="GO:0020037">
    <property type="term" value="F:heme binding"/>
    <property type="evidence" value="ECO:0007669"/>
    <property type="project" value="InterPro"/>
</dbReference>
<keyword evidence="6" id="KW-1185">Reference proteome</keyword>
<evidence type="ECO:0000256" key="3">
    <source>
        <dbReference type="ARBA" id="ARBA00023004"/>
    </source>
</evidence>
<keyword evidence="3" id="KW-0408">Iron</keyword>
<gene>
    <name evidence="5" type="ORF">MED92_07746</name>
</gene>
<accession>A0A7U8GUA7</accession>
<evidence type="ECO:0000259" key="4">
    <source>
        <dbReference type="Pfam" id="PF13442"/>
    </source>
</evidence>
<name>A0A7U8GUA7_NEPCE</name>
<evidence type="ECO:0000313" key="6">
    <source>
        <dbReference type="Proteomes" id="UP000002171"/>
    </source>
</evidence>
<dbReference type="GO" id="GO:0046872">
    <property type="term" value="F:metal ion binding"/>
    <property type="evidence" value="ECO:0007669"/>
    <property type="project" value="UniProtKB-KW"/>
</dbReference>
<dbReference type="Pfam" id="PF13442">
    <property type="entry name" value="Cytochrome_CBB3"/>
    <property type="match status" value="1"/>
</dbReference>
<dbReference type="AlphaFoldDB" id="A0A7U8GUA7"/>
<sequence>MKSGEDLYNYYCKTCHENRGPGAHMEYLADQEPMKPYKIILMIKYGYNQDKHSMPVFDQLSEEQADAVARHVVMLQMSHRQQ</sequence>
<comment type="caution">
    <text evidence="5">The sequence shown here is derived from an EMBL/GenBank/DDBJ whole genome shotgun (WGS) entry which is preliminary data.</text>
</comment>